<dbReference type="InterPro" id="IPR016181">
    <property type="entry name" value="Acyl_CoA_acyltransferase"/>
</dbReference>
<proteinExistence type="predicted"/>
<comment type="caution">
    <text evidence="4">The sequence shown here is derived from an EMBL/GenBank/DDBJ whole genome shotgun (WGS) entry which is preliminary data.</text>
</comment>
<sequence length="173" mass="19263">MAQDRQMVIVRPASDRDAPAILDIFNWAVLETTSVWTETPVTLENRLAMMADRRARGYPFLVAEVDGAVAGYASFGDFRHFDGYAATVEHSVYVAPRFHRRGVGRALMEPLVEAARACGKHVMVGAITADNEASIRLHEAFGFVRVGLMPEVGRKFGRWIDLLLMQKILDGSR</sequence>
<evidence type="ECO:0000259" key="3">
    <source>
        <dbReference type="PROSITE" id="PS51186"/>
    </source>
</evidence>
<accession>A0ABV7LC00</accession>
<dbReference type="Gene3D" id="3.40.630.30">
    <property type="match status" value="1"/>
</dbReference>
<dbReference type="Pfam" id="PF00583">
    <property type="entry name" value="Acetyltransf_1"/>
    <property type="match status" value="1"/>
</dbReference>
<organism evidence="4 5">
    <name type="scientific">Camelimonas abortus</name>
    <dbReference type="NCBI Taxonomy" id="1017184"/>
    <lineage>
        <taxon>Bacteria</taxon>
        <taxon>Pseudomonadati</taxon>
        <taxon>Pseudomonadota</taxon>
        <taxon>Alphaproteobacteria</taxon>
        <taxon>Hyphomicrobiales</taxon>
        <taxon>Chelatococcaceae</taxon>
        <taxon>Camelimonas</taxon>
    </lineage>
</organism>
<dbReference type="EMBL" id="JBHRUV010000017">
    <property type="protein sequence ID" value="MFC3265361.1"/>
    <property type="molecule type" value="Genomic_DNA"/>
</dbReference>
<gene>
    <name evidence="4" type="ORF">ACFOEX_03155</name>
</gene>
<keyword evidence="2 4" id="KW-0012">Acyltransferase</keyword>
<dbReference type="PROSITE" id="PS51186">
    <property type="entry name" value="GNAT"/>
    <property type="match status" value="1"/>
</dbReference>
<evidence type="ECO:0000256" key="2">
    <source>
        <dbReference type="ARBA" id="ARBA00023315"/>
    </source>
</evidence>
<evidence type="ECO:0000256" key="1">
    <source>
        <dbReference type="ARBA" id="ARBA00022679"/>
    </source>
</evidence>
<dbReference type="SUPFAM" id="SSF55729">
    <property type="entry name" value="Acyl-CoA N-acyltransferases (Nat)"/>
    <property type="match status" value="1"/>
</dbReference>
<evidence type="ECO:0000313" key="4">
    <source>
        <dbReference type="EMBL" id="MFC3265361.1"/>
    </source>
</evidence>
<dbReference type="Proteomes" id="UP001595536">
    <property type="component" value="Unassembled WGS sequence"/>
</dbReference>
<dbReference type="PANTHER" id="PTHR43072">
    <property type="entry name" value="N-ACETYLTRANSFERASE"/>
    <property type="match status" value="1"/>
</dbReference>
<dbReference type="EC" id="2.3.-.-" evidence="4"/>
<dbReference type="CDD" id="cd04301">
    <property type="entry name" value="NAT_SF"/>
    <property type="match status" value="1"/>
</dbReference>
<evidence type="ECO:0000313" key="5">
    <source>
        <dbReference type="Proteomes" id="UP001595536"/>
    </source>
</evidence>
<dbReference type="PANTHER" id="PTHR43072:SF23">
    <property type="entry name" value="UPF0039 PROTEIN C11D3.02C"/>
    <property type="match status" value="1"/>
</dbReference>
<dbReference type="InterPro" id="IPR000182">
    <property type="entry name" value="GNAT_dom"/>
</dbReference>
<dbReference type="GO" id="GO:0016746">
    <property type="term" value="F:acyltransferase activity"/>
    <property type="evidence" value="ECO:0007669"/>
    <property type="project" value="UniProtKB-KW"/>
</dbReference>
<keyword evidence="5" id="KW-1185">Reference proteome</keyword>
<keyword evidence="1 4" id="KW-0808">Transferase</keyword>
<protein>
    <submittedName>
        <fullName evidence="4">GNAT family N-acetyltransferase</fullName>
        <ecNumber evidence="4">2.3.-.-</ecNumber>
    </submittedName>
</protein>
<name>A0ABV7LC00_9HYPH</name>
<dbReference type="RefSeq" id="WP_376831896.1">
    <property type="nucleotide sequence ID" value="NZ_JBHLWR010000006.1"/>
</dbReference>
<reference evidence="5" key="1">
    <citation type="journal article" date="2019" name="Int. J. Syst. Evol. Microbiol.">
        <title>The Global Catalogue of Microorganisms (GCM) 10K type strain sequencing project: providing services to taxonomists for standard genome sequencing and annotation.</title>
        <authorList>
            <consortium name="The Broad Institute Genomics Platform"/>
            <consortium name="The Broad Institute Genome Sequencing Center for Infectious Disease"/>
            <person name="Wu L."/>
            <person name="Ma J."/>
        </authorList>
    </citation>
    <scope>NUCLEOTIDE SEQUENCE [LARGE SCALE GENOMIC DNA]</scope>
    <source>
        <strain evidence="5">CCM 7941</strain>
    </source>
</reference>
<feature type="domain" description="N-acetyltransferase" evidence="3">
    <location>
        <begin position="8"/>
        <end position="170"/>
    </location>
</feature>